<dbReference type="OrthoDB" id="3896584at2759"/>
<dbReference type="InterPro" id="IPR036770">
    <property type="entry name" value="Ankyrin_rpt-contain_sf"/>
</dbReference>
<feature type="repeat" description="ANK" evidence="3">
    <location>
        <begin position="109"/>
        <end position="141"/>
    </location>
</feature>
<keyword evidence="2 3" id="KW-0040">ANK repeat</keyword>
<protein>
    <submittedName>
        <fullName evidence="5">Ankyrin</fullName>
    </submittedName>
</protein>
<sequence length="630" mass="71724">MLYDWAKHRPVIEELYVAHNKPLDSVIKHMKDKYGFEARQPEEIFDNVNVAVFTAPSMSTYPTPMTHIMQVDATLRRLVIAVGHANVPDAQHLLESENGDDYINITNDSGRTLLYTAAGVDCAEMVKLLLDHGADSRASFEGESPLQHAVRLGVVDNVSVFLQHGPVHRDDMQAALKIAVCKSRAPEIVQALLDTFDNKHPLYDEERGSIDTTLPKFIRYLAQQAVDLRRDSWPDARYTWAKVLEILTSHEAWTESRRPVDDLFERFMAPMISDPTWYSSLNDHEISCLRFFLSKTSYENSNRLPEFPNSEDVSFIHYLLFHTPGSELADLLVDHANVANIHGTRILHTILDQCEHRKWKPSGRTPLQMVRRLLERGVDPDIRDGDGFTALTKLLERPRDLDVAKYLEALLTKADPTIRDAKWRAPLELAIRKFRDPIRSQLVETMFSTQRSAVFNPQIEMLKNPHYFPISAQWSDYSSNAFRTYMQMFAFTDCLDSVVRAAISVSTRKAVEDNTADDAPGDFSRQVTIVTDAIFTRKQYKLPDIPYSDGLFGMKLLEFAKSKLSPPWPPFPSSFPSGQVGNSHFPPQAYYYGPQQPINALMPSHIQYYRPYESPNDGASGTSYHLEKPS</sequence>
<dbReference type="PROSITE" id="PS50088">
    <property type="entry name" value="ANK_REPEAT"/>
    <property type="match status" value="1"/>
</dbReference>
<evidence type="ECO:0000313" key="5">
    <source>
        <dbReference type="EMBL" id="KAF2497909.1"/>
    </source>
</evidence>
<dbReference type="AlphaFoldDB" id="A0A6A6R075"/>
<proteinExistence type="predicted"/>
<accession>A0A6A6R075</accession>
<dbReference type="PANTHER" id="PTHR24173:SF74">
    <property type="entry name" value="ANKYRIN REPEAT DOMAIN-CONTAINING PROTEIN 16"/>
    <property type="match status" value="1"/>
</dbReference>
<dbReference type="PANTHER" id="PTHR24173">
    <property type="entry name" value="ANKYRIN REPEAT CONTAINING"/>
    <property type="match status" value="1"/>
</dbReference>
<reference evidence="5" key="1">
    <citation type="journal article" date="2020" name="Stud. Mycol.">
        <title>101 Dothideomycetes genomes: a test case for predicting lifestyles and emergence of pathogens.</title>
        <authorList>
            <person name="Haridas S."/>
            <person name="Albert R."/>
            <person name="Binder M."/>
            <person name="Bloem J."/>
            <person name="Labutti K."/>
            <person name="Salamov A."/>
            <person name="Andreopoulos B."/>
            <person name="Baker S."/>
            <person name="Barry K."/>
            <person name="Bills G."/>
            <person name="Bluhm B."/>
            <person name="Cannon C."/>
            <person name="Castanera R."/>
            <person name="Culley D."/>
            <person name="Daum C."/>
            <person name="Ezra D."/>
            <person name="Gonzalez J."/>
            <person name="Henrissat B."/>
            <person name="Kuo A."/>
            <person name="Liang C."/>
            <person name="Lipzen A."/>
            <person name="Lutzoni F."/>
            <person name="Magnuson J."/>
            <person name="Mondo S."/>
            <person name="Nolan M."/>
            <person name="Ohm R."/>
            <person name="Pangilinan J."/>
            <person name="Park H.-J."/>
            <person name="Ramirez L."/>
            <person name="Alfaro M."/>
            <person name="Sun H."/>
            <person name="Tritt A."/>
            <person name="Yoshinaga Y."/>
            <person name="Zwiers L.-H."/>
            <person name="Turgeon B."/>
            <person name="Goodwin S."/>
            <person name="Spatafora J."/>
            <person name="Crous P."/>
            <person name="Grigoriev I."/>
        </authorList>
    </citation>
    <scope>NUCLEOTIDE SEQUENCE</scope>
    <source>
        <strain evidence="5">CBS 269.34</strain>
    </source>
</reference>
<dbReference type="SUPFAM" id="SSF48403">
    <property type="entry name" value="Ankyrin repeat"/>
    <property type="match status" value="1"/>
</dbReference>
<dbReference type="Gene3D" id="1.25.40.20">
    <property type="entry name" value="Ankyrin repeat-containing domain"/>
    <property type="match status" value="2"/>
</dbReference>
<organism evidence="5 6">
    <name type="scientific">Lophium mytilinum</name>
    <dbReference type="NCBI Taxonomy" id="390894"/>
    <lineage>
        <taxon>Eukaryota</taxon>
        <taxon>Fungi</taxon>
        <taxon>Dikarya</taxon>
        <taxon>Ascomycota</taxon>
        <taxon>Pezizomycotina</taxon>
        <taxon>Dothideomycetes</taxon>
        <taxon>Pleosporomycetidae</taxon>
        <taxon>Mytilinidiales</taxon>
        <taxon>Mytilinidiaceae</taxon>
        <taxon>Lophium</taxon>
    </lineage>
</organism>
<dbReference type="PROSITE" id="PS50297">
    <property type="entry name" value="ANK_REP_REGION"/>
    <property type="match status" value="1"/>
</dbReference>
<feature type="domain" description="Clr5" evidence="4">
    <location>
        <begin position="3"/>
        <end position="39"/>
    </location>
</feature>
<dbReference type="Pfam" id="PF13637">
    <property type="entry name" value="Ank_4"/>
    <property type="match status" value="1"/>
</dbReference>
<name>A0A6A6R075_9PEZI</name>
<evidence type="ECO:0000256" key="2">
    <source>
        <dbReference type="ARBA" id="ARBA00023043"/>
    </source>
</evidence>
<dbReference type="SMART" id="SM00248">
    <property type="entry name" value="ANK"/>
    <property type="match status" value="4"/>
</dbReference>
<dbReference type="InterPro" id="IPR002110">
    <property type="entry name" value="Ankyrin_rpt"/>
</dbReference>
<evidence type="ECO:0000256" key="3">
    <source>
        <dbReference type="PROSITE-ProRule" id="PRU00023"/>
    </source>
</evidence>
<evidence type="ECO:0000313" key="6">
    <source>
        <dbReference type="Proteomes" id="UP000799750"/>
    </source>
</evidence>
<evidence type="ECO:0000259" key="4">
    <source>
        <dbReference type="Pfam" id="PF14420"/>
    </source>
</evidence>
<keyword evidence="1" id="KW-0677">Repeat</keyword>
<dbReference type="Pfam" id="PF12796">
    <property type="entry name" value="Ank_2"/>
    <property type="match status" value="1"/>
</dbReference>
<gene>
    <name evidence="5" type="ORF">BU16DRAFT_559634</name>
</gene>
<evidence type="ECO:0000256" key="1">
    <source>
        <dbReference type="ARBA" id="ARBA00022737"/>
    </source>
</evidence>
<dbReference type="Proteomes" id="UP000799750">
    <property type="component" value="Unassembled WGS sequence"/>
</dbReference>
<keyword evidence="6" id="KW-1185">Reference proteome</keyword>
<dbReference type="Pfam" id="PF14420">
    <property type="entry name" value="Clr5"/>
    <property type="match status" value="1"/>
</dbReference>
<dbReference type="EMBL" id="MU004186">
    <property type="protein sequence ID" value="KAF2497909.1"/>
    <property type="molecule type" value="Genomic_DNA"/>
</dbReference>
<dbReference type="InterPro" id="IPR025676">
    <property type="entry name" value="Clr5_dom"/>
</dbReference>